<protein>
    <submittedName>
        <fullName evidence="1">Uncharacterized protein</fullName>
    </submittedName>
</protein>
<name>A0ABT8JDH0_9BACL</name>
<dbReference type="EMBL" id="JAROCD010000008">
    <property type="protein sequence ID" value="MDN4602908.1"/>
    <property type="molecule type" value="Genomic_DNA"/>
</dbReference>
<dbReference type="Proteomes" id="UP001174205">
    <property type="component" value="Unassembled WGS sequence"/>
</dbReference>
<comment type="caution">
    <text evidence="1">The sequence shown here is derived from an EMBL/GenBank/DDBJ whole genome shotgun (WGS) entry which is preliminary data.</text>
</comment>
<evidence type="ECO:0000313" key="1">
    <source>
        <dbReference type="EMBL" id="MDN4602908.1"/>
    </source>
</evidence>
<dbReference type="RefSeq" id="WP_301247585.1">
    <property type="nucleotide sequence ID" value="NZ_JAROCD010000008.1"/>
</dbReference>
<proteinExistence type="predicted"/>
<organism evidence="1 2">
    <name type="scientific">Paenibacillus vandeheii</name>
    <dbReference type="NCBI Taxonomy" id="3035917"/>
    <lineage>
        <taxon>Bacteria</taxon>
        <taxon>Bacillati</taxon>
        <taxon>Bacillota</taxon>
        <taxon>Bacilli</taxon>
        <taxon>Bacillales</taxon>
        <taxon>Paenibacillaceae</taxon>
        <taxon>Paenibacillus</taxon>
    </lineage>
</organism>
<keyword evidence="2" id="KW-1185">Reference proteome</keyword>
<gene>
    <name evidence="1" type="ORF">P5G61_16840</name>
</gene>
<evidence type="ECO:0000313" key="2">
    <source>
        <dbReference type="Proteomes" id="UP001174205"/>
    </source>
</evidence>
<accession>A0ABT8JDH0</accession>
<reference evidence="1" key="1">
    <citation type="submission" date="2023-03" db="EMBL/GenBank/DDBJ databases">
        <title>MT1 and MT2 Draft Genomes of Novel Species.</title>
        <authorList>
            <person name="Venkateswaran K."/>
        </authorList>
    </citation>
    <scope>NUCLEOTIDE SEQUENCE</scope>
    <source>
        <strain evidence="1">F6_3S_P_1C</strain>
    </source>
</reference>
<sequence>MKITRNEKGKYPELAVLHSFDLTGVDSETYGDLANALRHAIELYEIREWNKKSDSPYSADHIEIYNRFKRLSEQINDYKNHERTLNGKKIASYSQVVKSNIASAPLSKQQIRNEFSKNPDQAFAVAFNLVQKAAEYENPGEYIQLISEVADEFGIDINDCNWT</sequence>